<feature type="transmembrane region" description="Helical" evidence="6">
    <location>
        <begin position="44"/>
        <end position="72"/>
    </location>
</feature>
<dbReference type="PANTHER" id="PTHR43701:SF2">
    <property type="entry name" value="MEMBRANE TRANSPORTER PROTEIN YJNA-RELATED"/>
    <property type="match status" value="1"/>
</dbReference>
<comment type="similarity">
    <text evidence="2 6">Belongs to the 4-toluene sulfonate uptake permease (TSUP) (TC 2.A.102) family.</text>
</comment>
<evidence type="ECO:0000256" key="5">
    <source>
        <dbReference type="ARBA" id="ARBA00023136"/>
    </source>
</evidence>
<dbReference type="RefSeq" id="WP_377429551.1">
    <property type="nucleotide sequence ID" value="NZ_JBHSPR010000042.1"/>
</dbReference>
<evidence type="ECO:0000313" key="7">
    <source>
        <dbReference type="EMBL" id="MFC6021413.1"/>
    </source>
</evidence>
<dbReference type="EMBL" id="JBHSPR010000042">
    <property type="protein sequence ID" value="MFC6021413.1"/>
    <property type="molecule type" value="Genomic_DNA"/>
</dbReference>
<dbReference type="Proteomes" id="UP001596203">
    <property type="component" value="Unassembled WGS sequence"/>
</dbReference>
<feature type="transmembrane region" description="Helical" evidence="6">
    <location>
        <begin position="150"/>
        <end position="171"/>
    </location>
</feature>
<comment type="caution">
    <text evidence="7">The sequence shown here is derived from an EMBL/GenBank/DDBJ whole genome shotgun (WGS) entry which is preliminary data.</text>
</comment>
<sequence>MQTSPAPGRRAVRSSLPLAFVAGAAVGVLGGMIGLGGAEFRLPLLIMLFGFAALQAVILNKALSLVVVLTALPARLAAVPLSTLLPHWSVVVNLLVGSLAGAWVGASWATRMRSSTLYRILAVLLVLISFALIGNHVGTLHHINLPPATILIVGVIAGFFIGIVAAIMGVAGGELLIPTIALLFGTDIKVAGSLSLVVSLPTMLVAFARYSRDGSFTVLRRHARLTAVLAAGSVTGTVLGGLLLGVVPETVLVPFLALLLLLSSIKVWRHATSE</sequence>
<comment type="subcellular location">
    <subcellularLocation>
        <location evidence="6">Cell membrane</location>
        <topology evidence="6">Multi-pass membrane protein</topology>
    </subcellularLocation>
    <subcellularLocation>
        <location evidence="1">Membrane</location>
        <topology evidence="1">Multi-pass membrane protein</topology>
    </subcellularLocation>
</comment>
<keyword evidence="6" id="KW-1003">Cell membrane</keyword>
<feature type="transmembrane region" description="Helical" evidence="6">
    <location>
        <begin position="223"/>
        <end position="245"/>
    </location>
</feature>
<evidence type="ECO:0000313" key="8">
    <source>
        <dbReference type="Proteomes" id="UP001596203"/>
    </source>
</evidence>
<evidence type="ECO:0000256" key="1">
    <source>
        <dbReference type="ARBA" id="ARBA00004141"/>
    </source>
</evidence>
<organism evidence="7 8">
    <name type="scientific">Plantactinospora solaniradicis</name>
    <dbReference type="NCBI Taxonomy" id="1723736"/>
    <lineage>
        <taxon>Bacteria</taxon>
        <taxon>Bacillati</taxon>
        <taxon>Actinomycetota</taxon>
        <taxon>Actinomycetes</taxon>
        <taxon>Micromonosporales</taxon>
        <taxon>Micromonosporaceae</taxon>
        <taxon>Plantactinospora</taxon>
    </lineage>
</organism>
<keyword evidence="8" id="KW-1185">Reference proteome</keyword>
<keyword evidence="5 6" id="KW-0472">Membrane</keyword>
<feature type="transmembrane region" description="Helical" evidence="6">
    <location>
        <begin position="84"/>
        <end position="105"/>
    </location>
</feature>
<feature type="transmembrane region" description="Helical" evidence="6">
    <location>
        <begin position="251"/>
        <end position="268"/>
    </location>
</feature>
<keyword evidence="3 6" id="KW-0812">Transmembrane</keyword>
<evidence type="ECO:0000256" key="6">
    <source>
        <dbReference type="RuleBase" id="RU363041"/>
    </source>
</evidence>
<accession>A0ABW1KLS0</accession>
<dbReference type="InterPro" id="IPR051598">
    <property type="entry name" value="TSUP/Inactive_protease-like"/>
</dbReference>
<dbReference type="InterPro" id="IPR002781">
    <property type="entry name" value="TM_pro_TauE-like"/>
</dbReference>
<evidence type="ECO:0000256" key="3">
    <source>
        <dbReference type="ARBA" id="ARBA00022692"/>
    </source>
</evidence>
<dbReference type="PANTHER" id="PTHR43701">
    <property type="entry name" value="MEMBRANE TRANSPORTER PROTEIN MJ0441-RELATED"/>
    <property type="match status" value="1"/>
</dbReference>
<feature type="transmembrane region" description="Helical" evidence="6">
    <location>
        <begin position="16"/>
        <end position="38"/>
    </location>
</feature>
<feature type="transmembrane region" description="Helical" evidence="6">
    <location>
        <begin position="191"/>
        <end position="211"/>
    </location>
</feature>
<proteinExistence type="inferred from homology"/>
<keyword evidence="4 6" id="KW-1133">Transmembrane helix</keyword>
<evidence type="ECO:0000256" key="4">
    <source>
        <dbReference type="ARBA" id="ARBA00022989"/>
    </source>
</evidence>
<protein>
    <recommendedName>
        <fullName evidence="6">Probable membrane transporter protein</fullName>
    </recommendedName>
</protein>
<evidence type="ECO:0000256" key="2">
    <source>
        <dbReference type="ARBA" id="ARBA00009142"/>
    </source>
</evidence>
<gene>
    <name evidence="7" type="ORF">ACFP2T_35245</name>
</gene>
<dbReference type="Pfam" id="PF01925">
    <property type="entry name" value="TauE"/>
    <property type="match status" value="2"/>
</dbReference>
<reference evidence="8" key="1">
    <citation type="journal article" date="2019" name="Int. J. Syst. Evol. Microbiol.">
        <title>The Global Catalogue of Microorganisms (GCM) 10K type strain sequencing project: providing services to taxonomists for standard genome sequencing and annotation.</title>
        <authorList>
            <consortium name="The Broad Institute Genomics Platform"/>
            <consortium name="The Broad Institute Genome Sequencing Center for Infectious Disease"/>
            <person name="Wu L."/>
            <person name="Ma J."/>
        </authorList>
    </citation>
    <scope>NUCLEOTIDE SEQUENCE [LARGE SCALE GENOMIC DNA]</scope>
    <source>
        <strain evidence="8">ZS-35-S2</strain>
    </source>
</reference>
<feature type="transmembrane region" description="Helical" evidence="6">
    <location>
        <begin position="117"/>
        <end position="138"/>
    </location>
</feature>
<name>A0ABW1KLS0_9ACTN</name>